<organism evidence="1 2">
    <name type="scientific">Intrasporangium chromatireducens Q5-1</name>
    <dbReference type="NCBI Taxonomy" id="584657"/>
    <lineage>
        <taxon>Bacteria</taxon>
        <taxon>Bacillati</taxon>
        <taxon>Actinomycetota</taxon>
        <taxon>Actinomycetes</taxon>
        <taxon>Micrococcales</taxon>
        <taxon>Intrasporangiaceae</taxon>
        <taxon>Intrasporangium</taxon>
    </lineage>
</organism>
<sequence>MCTNKQDRAAQLIATRMADLTDRRRRAYERAEAALTTLRRTLDRIDRDEAELAAHQHDVVVLLRDKLGPARTVYHNADRPCGLARSKGFRAYFEAEARKGRPNLRRCGVCDWAPSPDSQAGAA</sequence>
<evidence type="ECO:0000313" key="2">
    <source>
        <dbReference type="Proteomes" id="UP000019494"/>
    </source>
</evidence>
<comment type="caution">
    <text evidence="1">The sequence shown here is derived from an EMBL/GenBank/DDBJ whole genome shotgun (WGS) entry which is preliminary data.</text>
</comment>
<evidence type="ECO:0000313" key="1">
    <source>
        <dbReference type="EMBL" id="EWT07994.1"/>
    </source>
</evidence>
<gene>
    <name evidence="1" type="ORF">N864_11695</name>
</gene>
<reference evidence="2" key="1">
    <citation type="submission" date="2013-08" db="EMBL/GenBank/DDBJ databases">
        <title>Intrasporangium oryzae NRRL B-24470.</title>
        <authorList>
            <person name="Liu H."/>
            <person name="Wang G."/>
        </authorList>
    </citation>
    <scope>NUCLEOTIDE SEQUENCE [LARGE SCALE GENOMIC DNA]</scope>
    <source>
        <strain evidence="2">Q5-1</strain>
    </source>
</reference>
<dbReference type="AlphaFoldDB" id="W9GVY0"/>
<dbReference type="EMBL" id="AWQS01000001">
    <property type="protein sequence ID" value="EWT07994.1"/>
    <property type="molecule type" value="Genomic_DNA"/>
</dbReference>
<dbReference type="RefSeq" id="WP_034711941.1">
    <property type="nucleotide sequence ID" value="NZ_AWQS01000001.1"/>
</dbReference>
<dbReference type="Proteomes" id="UP000019494">
    <property type="component" value="Unassembled WGS sequence"/>
</dbReference>
<dbReference type="OrthoDB" id="4227323at2"/>
<proteinExistence type="predicted"/>
<keyword evidence="2" id="KW-1185">Reference proteome</keyword>
<protein>
    <submittedName>
        <fullName evidence="1">Uncharacterized protein</fullName>
    </submittedName>
</protein>
<accession>W9GVY0</accession>
<name>W9GVY0_9MICO</name>